<organism evidence="2 3">
    <name type="scientific">Streptomyces arboris</name>
    <dbReference type="NCBI Taxonomy" id="2600619"/>
    <lineage>
        <taxon>Bacteria</taxon>
        <taxon>Bacillati</taxon>
        <taxon>Actinomycetota</taxon>
        <taxon>Actinomycetes</taxon>
        <taxon>Kitasatosporales</taxon>
        <taxon>Streptomycetaceae</taxon>
        <taxon>Streptomyces</taxon>
    </lineage>
</organism>
<sequence length="173" mass="19227">MSMPSRTLRTNARSALRADSLIRTALLAQLATGGGEVWLVSAWISDVDLVDNGDGSFDYLLGEDPPERCRLSDVLLLLARAGTRVRVVTRPDAANEAFVQRLLARVDAACDLRVVEDRDVHEKCLVGPEWIFQGSMNFTRNGLARNKEQITYSVDQRSAAQALVEFQHEWGQV</sequence>
<dbReference type="InterPro" id="IPR025202">
    <property type="entry name" value="PLD-like_dom"/>
</dbReference>
<evidence type="ECO:0000313" key="2">
    <source>
        <dbReference type="EMBL" id="KAB2588168.1"/>
    </source>
</evidence>
<reference evidence="2 3" key="1">
    <citation type="submission" date="2019-09" db="EMBL/GenBank/DDBJ databases">
        <authorList>
            <person name="Liu P."/>
        </authorList>
    </citation>
    <scope>NUCLEOTIDE SEQUENCE [LARGE SCALE GENOMIC DNA]</scope>
    <source>
        <strain evidence="2 3">TRM68085</strain>
    </source>
</reference>
<dbReference type="EMBL" id="VYUA01000057">
    <property type="protein sequence ID" value="KAB2588168.1"/>
    <property type="molecule type" value="Genomic_DNA"/>
</dbReference>
<dbReference type="NCBIfam" id="NF041068">
    <property type="entry name" value="DpdK"/>
    <property type="match status" value="1"/>
</dbReference>
<dbReference type="Gene3D" id="3.30.870.10">
    <property type="entry name" value="Endonuclease Chain A"/>
    <property type="match status" value="1"/>
</dbReference>
<name>A0A5N5EBW4_9ACTN</name>
<protein>
    <submittedName>
        <fullName evidence="2">Phosphatidylserine/phosphatidylglycerophosphate/ cardiolipin synthase family protein</fullName>
    </submittedName>
</protein>
<dbReference type="AlphaFoldDB" id="A0A5N5EBW4"/>
<feature type="domain" description="Phospholipase D-like" evidence="1">
    <location>
        <begin position="72"/>
        <end position="170"/>
    </location>
</feature>
<proteinExistence type="predicted"/>
<dbReference type="SUPFAM" id="SSF56024">
    <property type="entry name" value="Phospholipase D/nuclease"/>
    <property type="match status" value="1"/>
</dbReference>
<evidence type="ECO:0000313" key="3">
    <source>
        <dbReference type="Proteomes" id="UP000326907"/>
    </source>
</evidence>
<keyword evidence="3" id="KW-1185">Reference proteome</keyword>
<gene>
    <name evidence="2" type="ORF">F5983_33885</name>
</gene>
<dbReference type="Proteomes" id="UP000326907">
    <property type="component" value="Unassembled WGS sequence"/>
</dbReference>
<comment type="caution">
    <text evidence="2">The sequence shown here is derived from an EMBL/GenBank/DDBJ whole genome shotgun (WGS) entry which is preliminary data.</text>
</comment>
<dbReference type="Pfam" id="PF13091">
    <property type="entry name" value="PLDc_2"/>
    <property type="match status" value="1"/>
</dbReference>
<evidence type="ECO:0000259" key="1">
    <source>
        <dbReference type="Pfam" id="PF13091"/>
    </source>
</evidence>
<accession>A0A5N5EBW4</accession>